<comment type="caution">
    <text evidence="2">The sequence shown here is derived from an EMBL/GenBank/DDBJ whole genome shotgun (WGS) entry which is preliminary data.</text>
</comment>
<gene>
    <name evidence="2" type="ORF">D6201_07800</name>
</gene>
<evidence type="ECO:0000259" key="1">
    <source>
        <dbReference type="Pfam" id="PF21831"/>
    </source>
</evidence>
<dbReference type="Pfam" id="PF21831">
    <property type="entry name" value="DUF6891"/>
    <property type="match status" value="1"/>
</dbReference>
<dbReference type="OrthoDB" id="5515732at2"/>
<name>A0A419RU08_9SPHN</name>
<evidence type="ECO:0000313" key="3">
    <source>
        <dbReference type="Proteomes" id="UP000285232"/>
    </source>
</evidence>
<sequence length="219" mass="24843">MSGSEDALDYYRDQLRVLVWSGFFNEDDLELYCGDLTYDKDSATHVDVLREYGNALMAKKRVAEAGWPARTDWDKLDEVFAALETCDILSLHNVGYTTSDAHDDAWQTIREASDREYRGFVYYHGQDVERAVDAMPLFLGYDSIAEGEKAKRELGEEIVAAVREGGFAVDWSGDPETRMSIVDLVWKKRAEWSDQGSESETTEASDAKASGFFRRLFGR</sequence>
<protein>
    <recommendedName>
        <fullName evidence="1">DUF6891 domain-containing protein</fullName>
    </recommendedName>
</protein>
<proteinExistence type="predicted"/>
<dbReference type="AlphaFoldDB" id="A0A419RU08"/>
<accession>A0A419RU08</accession>
<reference evidence="2 3" key="1">
    <citation type="journal article" date="2017" name="Int. J. Syst. Evol. Microbiol.">
        <title>Erythrobacter aquimixticola sp. nov., isolated from the junction between the ocean and a freshwater spring.</title>
        <authorList>
            <person name="Park S."/>
            <person name="Jung Y.T."/>
            <person name="Choi S.J."/>
            <person name="Yoon J.H."/>
        </authorList>
    </citation>
    <scope>NUCLEOTIDE SEQUENCE [LARGE SCALE GENOMIC DNA]</scope>
    <source>
        <strain evidence="2 3">JSSK-14</strain>
    </source>
</reference>
<dbReference type="InterPro" id="IPR054186">
    <property type="entry name" value="DUF6891"/>
</dbReference>
<dbReference type="RefSeq" id="WP_120048279.1">
    <property type="nucleotide sequence ID" value="NZ_RAHX01000001.1"/>
</dbReference>
<organism evidence="2 3">
    <name type="scientific">Aurantiacibacter aquimixticola</name>
    <dbReference type="NCBI Taxonomy" id="1958945"/>
    <lineage>
        <taxon>Bacteria</taxon>
        <taxon>Pseudomonadati</taxon>
        <taxon>Pseudomonadota</taxon>
        <taxon>Alphaproteobacteria</taxon>
        <taxon>Sphingomonadales</taxon>
        <taxon>Erythrobacteraceae</taxon>
        <taxon>Aurantiacibacter</taxon>
    </lineage>
</organism>
<keyword evidence="3" id="KW-1185">Reference proteome</keyword>
<feature type="domain" description="DUF6891" evidence="1">
    <location>
        <begin position="5"/>
        <end position="189"/>
    </location>
</feature>
<dbReference type="EMBL" id="RAHX01000001">
    <property type="protein sequence ID" value="RJY09271.1"/>
    <property type="molecule type" value="Genomic_DNA"/>
</dbReference>
<dbReference type="Proteomes" id="UP000285232">
    <property type="component" value="Unassembled WGS sequence"/>
</dbReference>
<evidence type="ECO:0000313" key="2">
    <source>
        <dbReference type="EMBL" id="RJY09271.1"/>
    </source>
</evidence>